<name>A0ABP9Z9K7_9FUNG</name>
<evidence type="ECO:0000313" key="1">
    <source>
        <dbReference type="EMBL" id="GAA5815810.1"/>
    </source>
</evidence>
<evidence type="ECO:0000313" key="2">
    <source>
        <dbReference type="Proteomes" id="UP001473302"/>
    </source>
</evidence>
<organism evidence="1 2">
    <name type="scientific">Mucor flavus</name>
    <dbReference type="NCBI Taxonomy" id="439312"/>
    <lineage>
        <taxon>Eukaryota</taxon>
        <taxon>Fungi</taxon>
        <taxon>Fungi incertae sedis</taxon>
        <taxon>Mucoromycota</taxon>
        <taxon>Mucoromycotina</taxon>
        <taxon>Mucoromycetes</taxon>
        <taxon>Mucorales</taxon>
        <taxon>Mucorineae</taxon>
        <taxon>Mucoraceae</taxon>
        <taxon>Mucor</taxon>
    </lineage>
</organism>
<proteinExistence type="predicted"/>
<keyword evidence="2" id="KW-1185">Reference proteome</keyword>
<evidence type="ECO:0008006" key="3">
    <source>
        <dbReference type="Google" id="ProtNLM"/>
    </source>
</evidence>
<protein>
    <recommendedName>
        <fullName evidence="3">C2H2-type domain-containing protein</fullName>
    </recommendedName>
</protein>
<reference evidence="1 2" key="1">
    <citation type="submission" date="2024-04" db="EMBL/GenBank/DDBJ databases">
        <title>genome sequences of Mucor flavus KT1a and Helicostylum pulchrum KT1b strains isolated from the surface of a dry-aged beef.</title>
        <authorList>
            <person name="Toyotome T."/>
            <person name="Hosono M."/>
            <person name="Torimaru M."/>
            <person name="Fukuda K."/>
            <person name="Mikami N."/>
        </authorList>
    </citation>
    <scope>NUCLEOTIDE SEQUENCE [LARGE SCALE GENOMIC DNA]</scope>
    <source>
        <strain evidence="1 2">KT1a</strain>
    </source>
</reference>
<accession>A0ABP9Z9K7</accession>
<sequence length="312" mass="35848">MDKENKDPSTCVECECTFKGATEKYKHDFNYHQESVSSEVNGKKFQGYELLKRHFNKKHTSSTLSNSKRKFSDFTFEEGCERQGLETEKSKAVHSFKSLGMAPVMLSMHDEAENNTCYIHHSIEKERIKKVQDLKLFEKDLTCRLKMYDNNKIKESNDKVQIVPQTLNFYDFLAFNKKMGEYVVINKEIECKLNKKKQDFFSLSKLFIGGLVYVKNVTAMILSAEVYRRDVSVDSHAESSYTSFPKAIDSDDRYYKNIKIISINQSEGGQPINKLIIGTASLSILITSTFTLTPRCDEMTTVGPTEVIYLIV</sequence>
<dbReference type="Proteomes" id="UP001473302">
    <property type="component" value="Unassembled WGS sequence"/>
</dbReference>
<gene>
    <name evidence="1" type="ORF">MFLAVUS_009325</name>
</gene>
<dbReference type="EMBL" id="BAABUK010000028">
    <property type="protein sequence ID" value="GAA5815810.1"/>
    <property type="molecule type" value="Genomic_DNA"/>
</dbReference>
<comment type="caution">
    <text evidence="1">The sequence shown here is derived from an EMBL/GenBank/DDBJ whole genome shotgun (WGS) entry which is preliminary data.</text>
</comment>